<feature type="region of interest" description="Disordered" evidence="1">
    <location>
        <begin position="85"/>
        <end position="116"/>
    </location>
</feature>
<sequence>MTVTYTASAGSSSAGTYDVWVRSRQAAAGSWRKELGHIEPGQSRTVRLSWPAQYADVAVYVGYQSEVDTSETVAYDAHPHFTTCGSAAPSTTGPSAPQTAEPPTPSPVTTALGVTG</sequence>
<protein>
    <recommendedName>
        <fullName evidence="4">Fibronectin type-III domain-containing protein</fullName>
    </recommendedName>
</protein>
<evidence type="ECO:0008006" key="4">
    <source>
        <dbReference type="Google" id="ProtNLM"/>
    </source>
</evidence>
<comment type="caution">
    <text evidence="2">The sequence shown here is derived from an EMBL/GenBank/DDBJ whole genome shotgun (WGS) entry which is preliminary data.</text>
</comment>
<evidence type="ECO:0000256" key="1">
    <source>
        <dbReference type="SAM" id="MobiDB-lite"/>
    </source>
</evidence>
<reference evidence="2 3" key="1">
    <citation type="submission" date="2023-03" db="EMBL/GenBank/DDBJ databases">
        <title>YIM 133296 draft genome.</title>
        <authorList>
            <person name="Xiong L."/>
        </authorList>
    </citation>
    <scope>NUCLEOTIDE SEQUENCE [LARGE SCALE GENOMIC DNA]</scope>
    <source>
        <strain evidence="2 3">YIM 133296</strain>
    </source>
</reference>
<keyword evidence="3" id="KW-1185">Reference proteome</keyword>
<name>A0ABT6C747_9MICO</name>
<feature type="compositionally biased region" description="Polar residues" evidence="1">
    <location>
        <begin position="85"/>
        <end position="98"/>
    </location>
</feature>
<dbReference type="Proteomes" id="UP001528912">
    <property type="component" value="Unassembled WGS sequence"/>
</dbReference>
<dbReference type="EMBL" id="JAROAV010000028">
    <property type="protein sequence ID" value="MDF8264766.1"/>
    <property type="molecule type" value="Genomic_DNA"/>
</dbReference>
<dbReference type="RefSeq" id="WP_277192157.1">
    <property type="nucleotide sequence ID" value="NZ_JAROAV010000028.1"/>
</dbReference>
<gene>
    <name evidence="2" type="ORF">P4R38_10965</name>
</gene>
<organism evidence="2 3">
    <name type="scientific">Luteipulveratus flavus</name>
    <dbReference type="NCBI Taxonomy" id="3031728"/>
    <lineage>
        <taxon>Bacteria</taxon>
        <taxon>Bacillati</taxon>
        <taxon>Actinomycetota</taxon>
        <taxon>Actinomycetes</taxon>
        <taxon>Micrococcales</taxon>
        <taxon>Dermacoccaceae</taxon>
        <taxon>Luteipulveratus</taxon>
    </lineage>
</organism>
<proteinExistence type="predicted"/>
<accession>A0ABT6C747</accession>
<evidence type="ECO:0000313" key="2">
    <source>
        <dbReference type="EMBL" id="MDF8264766.1"/>
    </source>
</evidence>
<evidence type="ECO:0000313" key="3">
    <source>
        <dbReference type="Proteomes" id="UP001528912"/>
    </source>
</evidence>